<dbReference type="EMBL" id="PTJC01000005">
    <property type="protein sequence ID" value="PPK88580.1"/>
    <property type="molecule type" value="Genomic_DNA"/>
</dbReference>
<dbReference type="OrthoDB" id="1494380at2"/>
<feature type="signal peptide" evidence="1">
    <location>
        <begin position="1"/>
        <end position="19"/>
    </location>
</feature>
<reference evidence="2 3" key="1">
    <citation type="submission" date="2018-02" db="EMBL/GenBank/DDBJ databases">
        <title>Genomic Encyclopedia of Archaeal and Bacterial Type Strains, Phase II (KMG-II): from individual species to whole genera.</title>
        <authorList>
            <person name="Goeker M."/>
        </authorList>
    </citation>
    <scope>NUCLEOTIDE SEQUENCE [LARGE SCALE GENOMIC DNA]</scope>
    <source>
        <strain evidence="2 3">DSM 29526</strain>
    </source>
</reference>
<comment type="caution">
    <text evidence="2">The sequence shown here is derived from an EMBL/GenBank/DDBJ whole genome shotgun (WGS) entry which is preliminary data.</text>
</comment>
<evidence type="ECO:0008006" key="4">
    <source>
        <dbReference type="Google" id="ProtNLM"/>
    </source>
</evidence>
<keyword evidence="1" id="KW-0732">Signal</keyword>
<evidence type="ECO:0000256" key="1">
    <source>
        <dbReference type="SAM" id="SignalP"/>
    </source>
</evidence>
<dbReference type="Proteomes" id="UP000237662">
    <property type="component" value="Unassembled WGS sequence"/>
</dbReference>
<evidence type="ECO:0000313" key="3">
    <source>
        <dbReference type="Proteomes" id="UP000237662"/>
    </source>
</evidence>
<protein>
    <recommendedName>
        <fullName evidence="4">Lipoprotein</fullName>
    </recommendedName>
</protein>
<evidence type="ECO:0000313" key="2">
    <source>
        <dbReference type="EMBL" id="PPK88580.1"/>
    </source>
</evidence>
<keyword evidence="3" id="KW-1185">Reference proteome</keyword>
<gene>
    <name evidence="2" type="ORF">CLV84_1549</name>
</gene>
<feature type="chain" id="PRO_5015466597" description="Lipoprotein" evidence="1">
    <location>
        <begin position="20"/>
        <end position="272"/>
    </location>
</feature>
<dbReference type="AlphaFoldDB" id="A0A2S6IAQ1"/>
<accession>A0A2S6IAQ1</accession>
<dbReference type="RefSeq" id="WP_146088746.1">
    <property type="nucleotide sequence ID" value="NZ_PTJC01000005.1"/>
</dbReference>
<sequence>MRLLCCCLAIGCLLLPACYEESVGCLDPDANNYALGADEACPDCCTYPELSIRVSTVWNDTAVVAGSTYRDATGATFQLIDFRYYLADLRLVSSATELPEPFRPVELVENNAGTLREVTLNGNYLLAGTARRTTIVGAVRLGELPLSGLSGAYGLPDRYRNVVPAEAPSGDPLRTQPRLLNYRDGRGYVQSRLEFTRTPGGDTLSVNSYGSIPFALAFAEDIPPVRGADILLDLEADLRQLIGELDLGADSAIIAEGLSQPVDFLRPTAITY</sequence>
<proteinExistence type="predicted"/>
<organism evidence="2 3">
    <name type="scientific">Neolewinella xylanilytica</name>
    <dbReference type="NCBI Taxonomy" id="1514080"/>
    <lineage>
        <taxon>Bacteria</taxon>
        <taxon>Pseudomonadati</taxon>
        <taxon>Bacteroidota</taxon>
        <taxon>Saprospiria</taxon>
        <taxon>Saprospirales</taxon>
        <taxon>Lewinellaceae</taxon>
        <taxon>Neolewinella</taxon>
    </lineage>
</organism>
<name>A0A2S6IAQ1_9BACT</name>